<evidence type="ECO:0000256" key="5">
    <source>
        <dbReference type="ARBA" id="ARBA00022840"/>
    </source>
</evidence>
<dbReference type="Proteomes" id="UP000075714">
    <property type="component" value="Unassembled WGS sequence"/>
</dbReference>
<dbReference type="InterPro" id="IPR050205">
    <property type="entry name" value="CDPK_Ser/Thr_kinases"/>
</dbReference>
<protein>
    <recommendedName>
        <fullName evidence="7">Protein kinase domain-containing protein</fullName>
    </recommendedName>
</protein>
<dbReference type="EMBL" id="LSYV01000078">
    <property type="protein sequence ID" value="KXZ43924.1"/>
    <property type="molecule type" value="Genomic_DNA"/>
</dbReference>
<feature type="region of interest" description="Disordered" evidence="6">
    <location>
        <begin position="174"/>
        <end position="322"/>
    </location>
</feature>
<feature type="compositionally biased region" description="Pro residues" evidence="6">
    <location>
        <begin position="228"/>
        <end position="246"/>
    </location>
</feature>
<keyword evidence="4" id="KW-0418">Kinase</keyword>
<keyword evidence="2" id="KW-0808">Transferase</keyword>
<proteinExistence type="predicted"/>
<feature type="region of interest" description="Disordered" evidence="6">
    <location>
        <begin position="416"/>
        <end position="442"/>
    </location>
</feature>
<feature type="compositionally biased region" description="Basic and acidic residues" evidence="6">
    <location>
        <begin position="629"/>
        <end position="640"/>
    </location>
</feature>
<feature type="region of interest" description="Disordered" evidence="6">
    <location>
        <begin position="613"/>
        <end position="675"/>
    </location>
</feature>
<evidence type="ECO:0000259" key="7">
    <source>
        <dbReference type="PROSITE" id="PS50011"/>
    </source>
</evidence>
<dbReference type="OrthoDB" id="541576at2759"/>
<keyword evidence="5" id="KW-0067">ATP-binding</keyword>
<dbReference type="SUPFAM" id="SSF56112">
    <property type="entry name" value="Protein kinase-like (PK-like)"/>
    <property type="match status" value="1"/>
</dbReference>
<feature type="compositionally biased region" description="Acidic residues" evidence="6">
    <location>
        <begin position="851"/>
        <end position="860"/>
    </location>
</feature>
<dbReference type="GO" id="GO:0005524">
    <property type="term" value="F:ATP binding"/>
    <property type="evidence" value="ECO:0007669"/>
    <property type="project" value="UniProtKB-KW"/>
</dbReference>
<dbReference type="GO" id="GO:0004674">
    <property type="term" value="F:protein serine/threonine kinase activity"/>
    <property type="evidence" value="ECO:0007669"/>
    <property type="project" value="UniProtKB-KW"/>
</dbReference>
<dbReference type="Pfam" id="PF00069">
    <property type="entry name" value="Pkinase"/>
    <property type="match status" value="1"/>
</dbReference>
<dbReference type="InterPro" id="IPR011009">
    <property type="entry name" value="Kinase-like_dom_sf"/>
</dbReference>
<feature type="compositionally biased region" description="Gly residues" evidence="6">
    <location>
        <begin position="658"/>
        <end position="669"/>
    </location>
</feature>
<feature type="compositionally biased region" description="Pro residues" evidence="6">
    <location>
        <begin position="287"/>
        <end position="297"/>
    </location>
</feature>
<feature type="compositionally biased region" description="Pro residues" evidence="6">
    <location>
        <begin position="308"/>
        <end position="320"/>
    </location>
</feature>
<feature type="domain" description="Protein kinase" evidence="7">
    <location>
        <begin position="855"/>
        <end position="1152"/>
    </location>
</feature>
<evidence type="ECO:0000313" key="8">
    <source>
        <dbReference type="EMBL" id="KXZ43924.1"/>
    </source>
</evidence>
<name>A0A150G277_GONPE</name>
<feature type="region of interest" description="Disordered" evidence="6">
    <location>
        <begin position="810"/>
        <end position="868"/>
    </location>
</feature>
<accession>A0A150G277</accession>
<feature type="compositionally biased region" description="Pro residues" evidence="6">
    <location>
        <begin position="820"/>
        <end position="829"/>
    </location>
</feature>
<evidence type="ECO:0000313" key="9">
    <source>
        <dbReference type="Proteomes" id="UP000075714"/>
    </source>
</evidence>
<feature type="compositionally biased region" description="Pro residues" evidence="6">
    <location>
        <begin position="255"/>
        <end position="274"/>
    </location>
</feature>
<sequence length="1440" mass="144774">MYFCMMPDNPGVTPCGPTATYDMVSASDRSTVGGQLLAFQTPDNFLYLTFRLSCPYALRSGYSATAPYALGVYVWNSTDSSGTPQYADGLTLSGGLYTCLTAVVDLGHVCDPSKSLYVGGTPYGQSNHDCGCLPGADACPTADLSASDRVVLQPSFYSVPSSTACRPATEGAMTKFIPQTPDGSGVLQWDSTACGPYGTERPVPTPSSPSPPSPGGPTGTRSDTLPSSPAPAPTSPLPLAPFPPARTSPSLPTSTPAPTPAPPSPVPSPAPSPSPGSQGSASGGNEPPSPVPSPGPQHDPHPASPLDSPSPPAPLPPAPPAHGHTNAAKSFFAGAGIGVLVGCGAVAMALLCCCGITLYVMCRRGSRSESSVDGGDDDPSLPRGSRVPSADGAASLRSLSNFSFAMVPHAFDKENQYQYRRRGSGSAHGGRDMEKGGSFGGGGGRGGSGRFAYMLPDPSAGSLSGESHMSRPLSSFGDMSTAQIQVELERHSARGSAGAGGPRDLLAAHAAAAAAMGAQARHLAAHGGAGTGAGAIPRGGDRQPGRRGGLVEMSSSPQTGGKSPARRNGGGSGGGFFRKLRFQVGPAPAAKALAAAAAATATQAASAQPAATAVGASSTGSQTPAAAPQRHEDLDGRESLDLLPPAPLLLPAVSFERSGGGDGADGTGVGSRAPSFSLPAAGPAAAAVAPADGLPSRGSHGLLQTRRSGNLSGRAAAAVMRDSADACAAVGGDAAAAASASASSGLLSPAQSLGVRGSGAAAATSAYPSVFATPIAASPAAAALKATGSGGGHYPSVYCNNAAGGDGGSGAGGGGSFPAPRQPPPPPARVPSFGPLHLPESTFATHAPLNLDDDDDDDDGGGPGGAAAANLVPYGSAAALSPMAEARSSSSVGSAVTLFSPSLNRVDNGSGGAGGAGSSAPSLLAASAPSPFAGRPGQEQALGSATEAPPPTATAAQRSPTLPTLQEEAAAAAEVLGALVHLHGRRMVHRDIKPANIMWFDEAHRFKLIDLAECAAAGETAPPACTPLYSAPEQIKAALEATAAAATSAGGAATAADAAAAAVGPAADMWSFGIVAYEVLSGGERFYGSPPPPLAEVLEAAFGHRPLPTEGDDGGALGCVEPPQARRLIRHLLVRPPAQRWSAATCHRAALFSSGDDTEQRAARWDSMFSRLDEVQQVVSANAAEMRTAQLAINFTICEPAPDSPGAASFASASSLSAGGALDRCASSASYASTSTASGQAPPRLRHMDSSRLTRSAAAYRAVPMTTDDCIPGGEPIFMLLQKRSYQIRITIAHAKGLALDIEGVEALKITTPDNQVQLLPVRLETGLRDGAVEYVADWDLSSARSRHLSSVTATEGPVQRRVVFLAAQLLGLRLRGLAEPVAVNTTLHVAIADRASVRYGMARLRLWSADRWSQAPQWMRDVAKGTMVLVRVAGNVVGV</sequence>
<feature type="region of interest" description="Disordered" evidence="6">
    <location>
        <begin position="909"/>
        <end position="961"/>
    </location>
</feature>
<gene>
    <name evidence="8" type="ORF">GPECTOR_77g21</name>
</gene>
<comment type="caution">
    <text evidence="8">The sequence shown here is derived from an EMBL/GenBank/DDBJ whole genome shotgun (WGS) entry which is preliminary data.</text>
</comment>
<dbReference type="SMART" id="SM00220">
    <property type="entry name" value="S_TKc"/>
    <property type="match status" value="1"/>
</dbReference>
<dbReference type="InterPro" id="IPR000719">
    <property type="entry name" value="Prot_kinase_dom"/>
</dbReference>
<evidence type="ECO:0000256" key="4">
    <source>
        <dbReference type="ARBA" id="ARBA00022777"/>
    </source>
</evidence>
<dbReference type="PROSITE" id="PS50011">
    <property type="entry name" value="PROTEIN_KINASE_DOM"/>
    <property type="match status" value="1"/>
</dbReference>
<reference evidence="9" key="1">
    <citation type="journal article" date="2016" name="Nat. Commun.">
        <title>The Gonium pectorale genome demonstrates co-option of cell cycle regulation during the evolution of multicellularity.</title>
        <authorList>
            <person name="Hanschen E.R."/>
            <person name="Marriage T.N."/>
            <person name="Ferris P.J."/>
            <person name="Hamaji T."/>
            <person name="Toyoda A."/>
            <person name="Fujiyama A."/>
            <person name="Neme R."/>
            <person name="Noguchi H."/>
            <person name="Minakuchi Y."/>
            <person name="Suzuki M."/>
            <person name="Kawai-Toyooka H."/>
            <person name="Smith D.R."/>
            <person name="Sparks H."/>
            <person name="Anderson J."/>
            <person name="Bakaric R."/>
            <person name="Luria V."/>
            <person name="Karger A."/>
            <person name="Kirschner M.W."/>
            <person name="Durand P.M."/>
            <person name="Michod R.E."/>
            <person name="Nozaki H."/>
            <person name="Olson B.J."/>
        </authorList>
    </citation>
    <scope>NUCLEOTIDE SEQUENCE [LARGE SCALE GENOMIC DNA]</scope>
    <source>
        <strain evidence="9">NIES-2863</strain>
    </source>
</reference>
<feature type="compositionally biased region" description="Pro residues" evidence="6">
    <location>
        <begin position="203"/>
        <end position="215"/>
    </location>
</feature>
<evidence type="ECO:0000256" key="3">
    <source>
        <dbReference type="ARBA" id="ARBA00022741"/>
    </source>
</evidence>
<organism evidence="8 9">
    <name type="scientific">Gonium pectorale</name>
    <name type="common">Green alga</name>
    <dbReference type="NCBI Taxonomy" id="33097"/>
    <lineage>
        <taxon>Eukaryota</taxon>
        <taxon>Viridiplantae</taxon>
        <taxon>Chlorophyta</taxon>
        <taxon>core chlorophytes</taxon>
        <taxon>Chlorophyceae</taxon>
        <taxon>CS clade</taxon>
        <taxon>Chlamydomonadales</taxon>
        <taxon>Volvocaceae</taxon>
        <taxon>Gonium</taxon>
    </lineage>
</organism>
<dbReference type="Gene3D" id="1.10.510.10">
    <property type="entry name" value="Transferase(Phosphotransferase) domain 1"/>
    <property type="match status" value="1"/>
</dbReference>
<feature type="compositionally biased region" description="Low complexity" evidence="6">
    <location>
        <begin position="275"/>
        <end position="284"/>
    </location>
</feature>
<feature type="region of interest" description="Disordered" evidence="6">
    <location>
        <begin position="526"/>
        <end position="577"/>
    </location>
</feature>
<evidence type="ECO:0000256" key="1">
    <source>
        <dbReference type="ARBA" id="ARBA00022527"/>
    </source>
</evidence>
<dbReference type="PANTHER" id="PTHR24349">
    <property type="entry name" value="SERINE/THREONINE-PROTEIN KINASE"/>
    <property type="match status" value="1"/>
</dbReference>
<feature type="compositionally biased region" description="Low complexity" evidence="6">
    <location>
        <begin position="918"/>
        <end position="931"/>
    </location>
</feature>
<evidence type="ECO:0000256" key="2">
    <source>
        <dbReference type="ARBA" id="ARBA00022679"/>
    </source>
</evidence>
<keyword evidence="9" id="KW-1185">Reference proteome</keyword>
<keyword evidence="3" id="KW-0547">Nucleotide-binding</keyword>
<evidence type="ECO:0000256" key="6">
    <source>
        <dbReference type="SAM" id="MobiDB-lite"/>
    </source>
</evidence>
<feature type="region of interest" description="Disordered" evidence="6">
    <location>
        <begin position="367"/>
        <end position="392"/>
    </location>
</feature>
<dbReference type="STRING" id="33097.A0A150G277"/>
<keyword evidence="1" id="KW-0723">Serine/threonine-protein kinase</keyword>